<dbReference type="GO" id="GO:0071482">
    <property type="term" value="P:cellular response to light stimulus"/>
    <property type="evidence" value="ECO:0007669"/>
    <property type="project" value="UniProtKB-ARBA"/>
</dbReference>
<accession>A0AAD1ZTX0</accession>
<evidence type="ECO:0008006" key="12">
    <source>
        <dbReference type="Google" id="ProtNLM"/>
    </source>
</evidence>
<evidence type="ECO:0000259" key="7">
    <source>
        <dbReference type="Pfam" id="PF04539"/>
    </source>
</evidence>
<dbReference type="GO" id="GO:0006352">
    <property type="term" value="P:DNA-templated transcription initiation"/>
    <property type="evidence" value="ECO:0007669"/>
    <property type="project" value="InterPro"/>
</dbReference>
<feature type="domain" description="RNA polymerase sigma-70 region 2" evidence="8">
    <location>
        <begin position="278"/>
        <end position="344"/>
    </location>
</feature>
<keyword evidence="2" id="KW-0805">Transcription regulation</keyword>
<feature type="compositionally biased region" description="Basic and acidic residues" evidence="6">
    <location>
        <begin position="110"/>
        <end position="119"/>
    </location>
</feature>
<proteinExistence type="inferred from homology"/>
<keyword evidence="3" id="KW-0731">Sigma factor</keyword>
<dbReference type="GO" id="GO:0003677">
    <property type="term" value="F:DNA binding"/>
    <property type="evidence" value="ECO:0007669"/>
    <property type="project" value="UniProtKB-KW"/>
</dbReference>
<feature type="region of interest" description="Disordered" evidence="6">
    <location>
        <begin position="110"/>
        <end position="141"/>
    </location>
</feature>
<keyword evidence="11" id="KW-1185">Reference proteome</keyword>
<dbReference type="Pfam" id="PF04542">
    <property type="entry name" value="Sigma70_r2"/>
    <property type="match status" value="1"/>
</dbReference>
<dbReference type="InterPro" id="IPR007624">
    <property type="entry name" value="RNA_pol_sigma70_r3"/>
</dbReference>
<dbReference type="InterPro" id="IPR014284">
    <property type="entry name" value="RNA_pol_sigma-70_dom"/>
</dbReference>
<dbReference type="InterPro" id="IPR036388">
    <property type="entry name" value="WH-like_DNA-bd_sf"/>
</dbReference>
<organism evidence="10 11">
    <name type="scientific">Fraxinus pennsylvanica</name>
    <dbReference type="NCBI Taxonomy" id="56036"/>
    <lineage>
        <taxon>Eukaryota</taxon>
        <taxon>Viridiplantae</taxon>
        <taxon>Streptophyta</taxon>
        <taxon>Embryophyta</taxon>
        <taxon>Tracheophyta</taxon>
        <taxon>Spermatophyta</taxon>
        <taxon>Magnoliopsida</taxon>
        <taxon>eudicotyledons</taxon>
        <taxon>Gunneridae</taxon>
        <taxon>Pentapetalae</taxon>
        <taxon>asterids</taxon>
        <taxon>lamiids</taxon>
        <taxon>Lamiales</taxon>
        <taxon>Oleaceae</taxon>
        <taxon>Oleeae</taxon>
        <taxon>Fraxinus</taxon>
    </lineage>
</organism>
<dbReference type="Gene3D" id="1.10.601.10">
    <property type="entry name" value="RNA Polymerase Primary Sigma Factor"/>
    <property type="match status" value="1"/>
</dbReference>
<keyword evidence="5" id="KW-0804">Transcription</keyword>
<dbReference type="AlphaFoldDB" id="A0AAD1ZTX0"/>
<dbReference type="SUPFAM" id="SSF88946">
    <property type="entry name" value="Sigma2 domain of RNA polymerase sigma factors"/>
    <property type="match status" value="1"/>
</dbReference>
<dbReference type="EMBL" id="OU503048">
    <property type="protein sequence ID" value="CAI9774171.1"/>
    <property type="molecule type" value="Genomic_DNA"/>
</dbReference>
<dbReference type="SUPFAM" id="SSF88659">
    <property type="entry name" value="Sigma3 and sigma4 domains of RNA polymerase sigma factors"/>
    <property type="match status" value="2"/>
</dbReference>
<evidence type="ECO:0000313" key="11">
    <source>
        <dbReference type="Proteomes" id="UP000834106"/>
    </source>
</evidence>
<dbReference type="InterPro" id="IPR007630">
    <property type="entry name" value="RNA_pol_sigma70_r4"/>
</dbReference>
<gene>
    <name evidence="10" type="ORF">FPE_LOCUS21601</name>
</gene>
<evidence type="ECO:0000256" key="4">
    <source>
        <dbReference type="ARBA" id="ARBA00023125"/>
    </source>
</evidence>
<feature type="domain" description="RNA polymerase sigma-70 region 3" evidence="7">
    <location>
        <begin position="362"/>
        <end position="426"/>
    </location>
</feature>
<comment type="similarity">
    <text evidence="1">Belongs to the sigma-70 factor family.</text>
</comment>
<feature type="domain" description="RNA polymerase sigma-70 region 4" evidence="9">
    <location>
        <begin position="447"/>
        <end position="500"/>
    </location>
</feature>
<dbReference type="InterPro" id="IPR050239">
    <property type="entry name" value="Sigma-70_RNA_pol_init_factors"/>
</dbReference>
<sequence>MGVVTVSTSAARTPLGLSTKFSTRLSPHKRPVILSFKTDKTKNTSLVAPPESVCLPIETAKENEKRLRTVKKRSERVHAVLTDEAILSTFDLDYNEAVAKLEHIFKRSPSDKEVNDQMVKRRRRRRKREEAEEKEGKGSANNMVRIQRKKAKRLSLETRIAMRTNKEGEVIAPSQKGKKCKNDEDEDIDRLVREYSASTDLFSLDWKKMKIPPVLSSSDHAWLFKLMQPMKAILQVKENLQNDLGREPTDCELAEATNMDTFQLKKHVEVGRAARNKLIKHNLRLVLFVMNKYFQDFANGPKFQDLCQAGVKGLIIAIDRFEPKRKFRLSTYGLFWIRHAITRSMTLSSFTKVSFGLESVRAEINRARLELMFELQRMPTDEEIVERVGISPERYHEVMRVSKPIISLHSRHALTQEEFINGITDVDGVEGDKRRQPALLRLALDDVLDSLKPKESLVIRQRYGLDGRGDRTLGEIAGNLNISREMVRKHEMKALMKLKHPARMDYIPAIYKFTYWPLACLVDAYLNPHLDQLSSHCWILIVLYQPFVS</sequence>
<dbReference type="PRINTS" id="PR00046">
    <property type="entry name" value="SIGMA70FCT"/>
</dbReference>
<dbReference type="InterPro" id="IPR007627">
    <property type="entry name" value="RNA_pol_sigma70_r2"/>
</dbReference>
<evidence type="ECO:0000256" key="3">
    <source>
        <dbReference type="ARBA" id="ARBA00023082"/>
    </source>
</evidence>
<name>A0AAD1ZTX0_9LAMI</name>
<dbReference type="Gene3D" id="1.10.10.10">
    <property type="entry name" value="Winged helix-like DNA-binding domain superfamily/Winged helix DNA-binding domain"/>
    <property type="match status" value="2"/>
</dbReference>
<dbReference type="NCBIfam" id="TIGR02937">
    <property type="entry name" value="sigma70-ECF"/>
    <property type="match status" value="1"/>
</dbReference>
<dbReference type="GO" id="GO:0016987">
    <property type="term" value="F:sigma factor activity"/>
    <property type="evidence" value="ECO:0007669"/>
    <property type="project" value="UniProtKB-KW"/>
</dbReference>
<evidence type="ECO:0000256" key="6">
    <source>
        <dbReference type="SAM" id="MobiDB-lite"/>
    </source>
</evidence>
<evidence type="ECO:0000259" key="8">
    <source>
        <dbReference type="Pfam" id="PF04542"/>
    </source>
</evidence>
<reference evidence="10" key="1">
    <citation type="submission" date="2023-05" db="EMBL/GenBank/DDBJ databases">
        <authorList>
            <person name="Huff M."/>
        </authorList>
    </citation>
    <scope>NUCLEOTIDE SEQUENCE</scope>
</reference>
<evidence type="ECO:0000313" key="10">
    <source>
        <dbReference type="EMBL" id="CAI9774171.1"/>
    </source>
</evidence>
<dbReference type="Proteomes" id="UP000834106">
    <property type="component" value="Chromosome 13"/>
</dbReference>
<keyword evidence="4" id="KW-0238">DNA-binding</keyword>
<evidence type="ECO:0000256" key="1">
    <source>
        <dbReference type="ARBA" id="ARBA00007788"/>
    </source>
</evidence>
<dbReference type="InterPro" id="IPR013324">
    <property type="entry name" value="RNA_pol_sigma_r3/r4-like"/>
</dbReference>
<evidence type="ECO:0000259" key="9">
    <source>
        <dbReference type="Pfam" id="PF04545"/>
    </source>
</evidence>
<dbReference type="Pfam" id="PF04545">
    <property type="entry name" value="Sigma70_r4"/>
    <property type="match status" value="1"/>
</dbReference>
<protein>
    <recommendedName>
        <fullName evidence="12">Sigma factor</fullName>
    </recommendedName>
</protein>
<dbReference type="InterPro" id="IPR000943">
    <property type="entry name" value="RNA_pol_sigma70"/>
</dbReference>
<dbReference type="PANTHER" id="PTHR30603">
    <property type="entry name" value="RNA POLYMERASE SIGMA FACTOR RPO"/>
    <property type="match status" value="1"/>
</dbReference>
<evidence type="ECO:0000256" key="2">
    <source>
        <dbReference type="ARBA" id="ARBA00023015"/>
    </source>
</evidence>
<evidence type="ECO:0000256" key="5">
    <source>
        <dbReference type="ARBA" id="ARBA00023163"/>
    </source>
</evidence>
<feature type="compositionally biased region" description="Basic and acidic residues" evidence="6">
    <location>
        <begin position="128"/>
        <end position="137"/>
    </location>
</feature>
<dbReference type="InterPro" id="IPR013325">
    <property type="entry name" value="RNA_pol_sigma_r2"/>
</dbReference>
<dbReference type="Pfam" id="PF04539">
    <property type="entry name" value="Sigma70_r3"/>
    <property type="match status" value="1"/>
</dbReference>
<dbReference type="PANTHER" id="PTHR30603:SF4">
    <property type="entry name" value="RNA POLYMERASE SIGMA FACTOR SIGE, CHLOROPLASTIC_MITOCHONDRIAL"/>
    <property type="match status" value="1"/>
</dbReference>